<comment type="similarity">
    <text evidence="1 13">Belongs to the reverse transcriptase family. Telomerase subfamily.</text>
</comment>
<evidence type="ECO:0000256" key="5">
    <source>
        <dbReference type="ARBA" id="ARBA00022679"/>
    </source>
</evidence>
<dbReference type="Gene3D" id="3.30.70.2630">
    <property type="match status" value="1"/>
</dbReference>
<dbReference type="InterPro" id="IPR021891">
    <property type="entry name" value="Telomerase_RBD"/>
</dbReference>
<gene>
    <name evidence="15" type="primary">EST2_2</name>
    <name evidence="15" type="ORF">VKT23_006856</name>
</gene>
<dbReference type="GO" id="GO:0003964">
    <property type="term" value="F:RNA-directed DNA polymerase activity"/>
    <property type="evidence" value="ECO:0007669"/>
    <property type="project" value="UniProtKB-KW"/>
</dbReference>
<evidence type="ECO:0000256" key="4">
    <source>
        <dbReference type="ARBA" id="ARBA00022454"/>
    </source>
</evidence>
<dbReference type="Proteomes" id="UP001498398">
    <property type="component" value="Unassembled WGS sequence"/>
</dbReference>
<dbReference type="PANTHER" id="PTHR12066:SF0">
    <property type="entry name" value="TELOMERASE REVERSE TRANSCRIPTASE"/>
    <property type="match status" value="1"/>
</dbReference>
<dbReference type="SMART" id="SM00975">
    <property type="entry name" value="Telomerase_RBD"/>
    <property type="match status" value="1"/>
</dbReference>
<comment type="subcellular location">
    <subcellularLocation>
        <location evidence="13">Nucleus</location>
    </subcellularLocation>
    <subcellularLocation>
        <location evidence="13">Chromosome</location>
        <location evidence="13">Telomere</location>
    </subcellularLocation>
</comment>
<dbReference type="CDD" id="cd01648">
    <property type="entry name" value="TERT"/>
    <property type="match status" value="1"/>
</dbReference>
<dbReference type="EC" id="2.7.7.49" evidence="2 13"/>
<evidence type="ECO:0000256" key="7">
    <source>
        <dbReference type="ARBA" id="ARBA00022723"/>
    </source>
</evidence>
<keyword evidence="16" id="KW-1185">Reference proteome</keyword>
<keyword evidence="7 13" id="KW-0479">Metal-binding</keyword>
<dbReference type="PRINTS" id="PR01365">
    <property type="entry name" value="TELOMERASERT"/>
</dbReference>
<organism evidence="15 16">
    <name type="scientific">Marasmiellus scandens</name>
    <dbReference type="NCBI Taxonomy" id="2682957"/>
    <lineage>
        <taxon>Eukaryota</taxon>
        <taxon>Fungi</taxon>
        <taxon>Dikarya</taxon>
        <taxon>Basidiomycota</taxon>
        <taxon>Agaricomycotina</taxon>
        <taxon>Agaricomycetes</taxon>
        <taxon>Agaricomycetidae</taxon>
        <taxon>Agaricales</taxon>
        <taxon>Marasmiineae</taxon>
        <taxon>Omphalotaceae</taxon>
        <taxon>Marasmiellus</taxon>
    </lineage>
</organism>
<dbReference type="Pfam" id="PF00078">
    <property type="entry name" value="RVT_1"/>
    <property type="match status" value="1"/>
</dbReference>
<dbReference type="PROSITE" id="PS50878">
    <property type="entry name" value="RT_POL"/>
    <property type="match status" value="1"/>
</dbReference>
<sequence>MCRKHESPSLHNFLQGFSTSACEWLMPPGEGTGQYRVTVSDQLKRRDLLEDFIYWFFDSFVGPLLRTSFYITDSAAFNYQILYFRMDDWQTLCAPLLDRLTTETFQKIPETEAMELLRQRKLGFSFVRLLPKETGVRPIVNLKRKQEDGGSSINEILRATLEILNYEKVNQSQLLGASVFGPSDVYAKLKNLKANLRRSYGGALPKLYFVKVDVRACFDTIEQTKLLDILSQLLSEDAYLIKKHIQVNQRHDKSYRTTTTKNQAYPAGEHPHFLKYAADLASCIRDTIFIDAATCATTTKEEILELLEQHITDNVVKIGSEYFRQIVGIPQGSVLSTILCCFFYGDLEKRFKPFTKAHNLLLRHTDDYLFITPEYAEAKDFLDAMDKGHPEYGCFVSKEKTVVNFICDQVDNIAEHGTPGRLTGDKWLTTLI</sequence>
<dbReference type="PROSITE" id="PS51257">
    <property type="entry name" value="PROKAR_LIPOPROTEIN"/>
    <property type="match status" value="1"/>
</dbReference>
<keyword evidence="10 13" id="KW-0695">RNA-directed DNA polymerase</keyword>
<evidence type="ECO:0000256" key="13">
    <source>
        <dbReference type="RuleBase" id="RU365061"/>
    </source>
</evidence>
<keyword evidence="5 13" id="KW-0808">Transferase</keyword>
<dbReference type="InterPro" id="IPR000477">
    <property type="entry name" value="RT_dom"/>
</dbReference>
<keyword evidence="4 13" id="KW-0158">Chromosome</keyword>
<evidence type="ECO:0000256" key="11">
    <source>
        <dbReference type="ARBA" id="ARBA00023242"/>
    </source>
</evidence>
<comment type="function">
    <text evidence="13">Telomerase is a ribonucleoprotein enzyme essential for the replication of chromosome termini in most eukaryotes. It elongates telomeres. It is a reverse transcriptase that adds simple sequence repeats to chromosome ends by copying a template sequence within the RNA component of the enzyme.</text>
</comment>
<evidence type="ECO:0000256" key="8">
    <source>
        <dbReference type="ARBA" id="ARBA00022842"/>
    </source>
</evidence>
<evidence type="ECO:0000256" key="3">
    <source>
        <dbReference type="ARBA" id="ARBA00016182"/>
    </source>
</evidence>
<protein>
    <recommendedName>
        <fullName evidence="3 13">Telomerase reverse transcriptase</fullName>
        <ecNumber evidence="2 13">2.7.7.49</ecNumber>
    </recommendedName>
    <alternativeName>
        <fullName evidence="13">Telomerase catalytic subunit</fullName>
    </alternativeName>
</protein>
<keyword evidence="6 13" id="KW-0548">Nucleotidyltransferase</keyword>
<evidence type="ECO:0000256" key="6">
    <source>
        <dbReference type="ARBA" id="ARBA00022695"/>
    </source>
</evidence>
<evidence type="ECO:0000313" key="15">
    <source>
        <dbReference type="EMBL" id="KAK7463508.1"/>
    </source>
</evidence>
<keyword evidence="11 13" id="KW-0539">Nucleus</keyword>
<comment type="catalytic activity">
    <reaction evidence="12 13">
        <text>DNA(n) + a 2'-deoxyribonucleoside 5'-triphosphate = DNA(n+1) + diphosphate</text>
        <dbReference type="Rhea" id="RHEA:22508"/>
        <dbReference type="Rhea" id="RHEA-COMP:17339"/>
        <dbReference type="Rhea" id="RHEA-COMP:17340"/>
        <dbReference type="ChEBI" id="CHEBI:33019"/>
        <dbReference type="ChEBI" id="CHEBI:61560"/>
        <dbReference type="ChEBI" id="CHEBI:173112"/>
        <dbReference type="EC" id="2.7.7.49"/>
    </reaction>
</comment>
<name>A0ABR1JSC1_9AGAR</name>
<evidence type="ECO:0000256" key="10">
    <source>
        <dbReference type="ARBA" id="ARBA00022918"/>
    </source>
</evidence>
<keyword evidence="8 13" id="KW-0460">Magnesium</keyword>
<dbReference type="InterPro" id="IPR003545">
    <property type="entry name" value="Telomerase_RT"/>
</dbReference>
<evidence type="ECO:0000256" key="9">
    <source>
        <dbReference type="ARBA" id="ARBA00022895"/>
    </source>
</evidence>
<evidence type="ECO:0000256" key="12">
    <source>
        <dbReference type="ARBA" id="ARBA00048173"/>
    </source>
</evidence>
<accession>A0ABR1JSC1</accession>
<keyword evidence="9 13" id="KW-0779">Telomere</keyword>
<evidence type="ECO:0000256" key="2">
    <source>
        <dbReference type="ARBA" id="ARBA00012493"/>
    </source>
</evidence>
<dbReference type="Pfam" id="PF12009">
    <property type="entry name" value="Telomerase_RBD"/>
    <property type="match status" value="1"/>
</dbReference>
<evidence type="ECO:0000313" key="16">
    <source>
        <dbReference type="Proteomes" id="UP001498398"/>
    </source>
</evidence>
<feature type="domain" description="Reverse transcriptase" evidence="14">
    <location>
        <begin position="111"/>
        <end position="432"/>
    </location>
</feature>
<dbReference type="PANTHER" id="PTHR12066">
    <property type="entry name" value="TELOMERASE REVERSE TRANSCRIPTASE"/>
    <property type="match status" value="1"/>
</dbReference>
<comment type="caution">
    <text evidence="15">The sequence shown here is derived from an EMBL/GenBank/DDBJ whole genome shotgun (WGS) entry which is preliminary data.</text>
</comment>
<evidence type="ECO:0000256" key="1">
    <source>
        <dbReference type="ARBA" id="ARBA00008001"/>
    </source>
</evidence>
<proteinExistence type="inferred from homology"/>
<reference evidence="15 16" key="1">
    <citation type="submission" date="2024-01" db="EMBL/GenBank/DDBJ databases">
        <title>A draft genome for the cacao thread blight pathogen Marasmiellus scandens.</title>
        <authorList>
            <person name="Baruah I.K."/>
            <person name="Leung J."/>
            <person name="Bukari Y."/>
            <person name="Amoako-Attah I."/>
            <person name="Meinhardt L.W."/>
            <person name="Bailey B.A."/>
            <person name="Cohen S.P."/>
        </authorList>
    </citation>
    <scope>NUCLEOTIDE SEQUENCE [LARGE SCALE GENOMIC DNA]</scope>
    <source>
        <strain evidence="15 16">GH-19</strain>
    </source>
</reference>
<evidence type="ECO:0000259" key="14">
    <source>
        <dbReference type="PROSITE" id="PS50878"/>
    </source>
</evidence>
<dbReference type="EMBL" id="JBANRG010000009">
    <property type="protein sequence ID" value="KAK7463508.1"/>
    <property type="molecule type" value="Genomic_DNA"/>
</dbReference>
<dbReference type="Gene3D" id="1.10.132.70">
    <property type="match status" value="1"/>
</dbReference>